<evidence type="ECO:0000256" key="1">
    <source>
        <dbReference type="SAM" id="SignalP"/>
    </source>
</evidence>
<dbReference type="EMBL" id="JARQWQ010000013">
    <property type="protein sequence ID" value="KAK2568080.1"/>
    <property type="molecule type" value="Genomic_DNA"/>
</dbReference>
<protein>
    <recommendedName>
        <fullName evidence="4">CUE domain-containing protein</fullName>
    </recommendedName>
</protein>
<keyword evidence="3" id="KW-1185">Reference proteome</keyword>
<dbReference type="Proteomes" id="UP001249851">
    <property type="component" value="Unassembled WGS sequence"/>
</dbReference>
<reference evidence="2" key="2">
    <citation type="journal article" date="2023" name="Science">
        <title>Genomic signatures of disease resistance in endangered staghorn corals.</title>
        <authorList>
            <person name="Vollmer S.V."/>
            <person name="Selwyn J.D."/>
            <person name="Despard B.A."/>
            <person name="Roesel C.L."/>
        </authorList>
    </citation>
    <scope>NUCLEOTIDE SEQUENCE</scope>
    <source>
        <strain evidence="2">K2</strain>
    </source>
</reference>
<sequence>MGSIFLMKITYIIFKFGLAWQFQSESNCEEEPGAQTTQQGNDIRQFESTTSTTAGAIDGTTGGAGGGAAGAINGLTSASTQARLEFLTAQLQSMFPETSTSAITQAISNAQNLQGEIDCLLAANRRDIRDFEHL</sequence>
<organism evidence="2 3">
    <name type="scientific">Acropora cervicornis</name>
    <name type="common">Staghorn coral</name>
    <dbReference type="NCBI Taxonomy" id="6130"/>
    <lineage>
        <taxon>Eukaryota</taxon>
        <taxon>Metazoa</taxon>
        <taxon>Cnidaria</taxon>
        <taxon>Anthozoa</taxon>
        <taxon>Hexacorallia</taxon>
        <taxon>Scleractinia</taxon>
        <taxon>Astrocoeniina</taxon>
        <taxon>Acroporidae</taxon>
        <taxon>Acropora</taxon>
    </lineage>
</organism>
<gene>
    <name evidence="2" type="ORF">P5673_008006</name>
</gene>
<proteinExistence type="predicted"/>
<keyword evidence="1" id="KW-0732">Signal</keyword>
<feature type="chain" id="PRO_5042083995" description="CUE domain-containing protein" evidence="1">
    <location>
        <begin position="20"/>
        <end position="134"/>
    </location>
</feature>
<evidence type="ECO:0008006" key="4">
    <source>
        <dbReference type="Google" id="ProtNLM"/>
    </source>
</evidence>
<reference evidence="2" key="1">
    <citation type="journal article" date="2023" name="G3 (Bethesda)">
        <title>Whole genome assembly and annotation of the endangered Caribbean coral Acropora cervicornis.</title>
        <authorList>
            <person name="Selwyn J.D."/>
            <person name="Vollmer S.V."/>
        </authorList>
    </citation>
    <scope>NUCLEOTIDE SEQUENCE</scope>
    <source>
        <strain evidence="2">K2</strain>
    </source>
</reference>
<comment type="caution">
    <text evidence="2">The sequence shown here is derived from an EMBL/GenBank/DDBJ whole genome shotgun (WGS) entry which is preliminary data.</text>
</comment>
<evidence type="ECO:0000313" key="3">
    <source>
        <dbReference type="Proteomes" id="UP001249851"/>
    </source>
</evidence>
<evidence type="ECO:0000313" key="2">
    <source>
        <dbReference type="EMBL" id="KAK2568080.1"/>
    </source>
</evidence>
<dbReference type="AlphaFoldDB" id="A0AAD9QVC9"/>
<accession>A0AAD9QVC9</accession>
<feature type="signal peptide" evidence="1">
    <location>
        <begin position="1"/>
        <end position="19"/>
    </location>
</feature>
<name>A0AAD9QVC9_ACRCE</name>